<accession>A7RTT7</accession>
<feature type="domain" description="PIF1/LRR1 pleckstrin homology" evidence="4">
    <location>
        <begin position="5"/>
        <end position="112"/>
    </location>
</feature>
<name>A7RTT7_NEMVE</name>
<dbReference type="OrthoDB" id="272985at2759"/>
<reference evidence="5 6" key="1">
    <citation type="journal article" date="2007" name="Science">
        <title>Sea anemone genome reveals ancestral eumetazoan gene repertoire and genomic organization.</title>
        <authorList>
            <person name="Putnam N.H."/>
            <person name="Srivastava M."/>
            <person name="Hellsten U."/>
            <person name="Dirks B."/>
            <person name="Chapman J."/>
            <person name="Salamov A."/>
            <person name="Terry A."/>
            <person name="Shapiro H."/>
            <person name="Lindquist E."/>
            <person name="Kapitonov V.V."/>
            <person name="Jurka J."/>
            <person name="Genikhovich G."/>
            <person name="Grigoriev I.V."/>
            <person name="Lucas S.M."/>
            <person name="Steele R.E."/>
            <person name="Finnerty J.R."/>
            <person name="Technau U."/>
            <person name="Martindale M.Q."/>
            <person name="Rokhsar D.S."/>
        </authorList>
    </citation>
    <scope>NUCLEOTIDE SEQUENCE [LARGE SCALE GENOMIC DNA]</scope>
    <source>
        <strain evidence="6">CH2 X CH6</strain>
    </source>
</reference>
<keyword evidence="2" id="KW-0234">DNA repair</keyword>
<keyword evidence="2" id="KW-0233">DNA recombination</keyword>
<dbReference type="AlphaFoldDB" id="A7RTT7"/>
<keyword evidence="2" id="KW-0067">ATP-binding</keyword>
<keyword evidence="2" id="KW-0227">DNA damage</keyword>
<dbReference type="InterPro" id="IPR057437">
    <property type="entry name" value="PIF1/LRR1_PH"/>
</dbReference>
<protein>
    <recommendedName>
        <fullName evidence="2">ATP-dependent DNA helicase</fullName>
        <ecNumber evidence="2">5.6.2.3</ecNumber>
    </recommendedName>
</protein>
<dbReference type="OMA" id="ISCTVNI"/>
<keyword evidence="2" id="KW-0547">Nucleotide-binding</keyword>
<dbReference type="InParanoid" id="A7RTT7"/>
<dbReference type="STRING" id="45351.A7RTT7"/>
<dbReference type="KEGG" id="nve:5517120"/>
<feature type="domain" description="DNA helicase Pif1-like DEAD-box helicase" evidence="3">
    <location>
        <begin position="189"/>
        <end position="227"/>
    </location>
</feature>
<organism evidence="5 6">
    <name type="scientific">Nematostella vectensis</name>
    <name type="common">Starlet sea anemone</name>
    <dbReference type="NCBI Taxonomy" id="45351"/>
    <lineage>
        <taxon>Eukaryota</taxon>
        <taxon>Metazoa</taxon>
        <taxon>Cnidaria</taxon>
        <taxon>Anthozoa</taxon>
        <taxon>Hexacorallia</taxon>
        <taxon>Actiniaria</taxon>
        <taxon>Edwardsiidae</taxon>
        <taxon>Nematostella</taxon>
    </lineage>
</organism>
<dbReference type="EMBL" id="DS469538">
    <property type="protein sequence ID" value="EDO45143.1"/>
    <property type="molecule type" value="Genomic_DNA"/>
</dbReference>
<dbReference type="InterPro" id="IPR027417">
    <property type="entry name" value="P-loop_NTPase"/>
</dbReference>
<dbReference type="Gene3D" id="3.40.50.300">
    <property type="entry name" value="P-loop containing nucleotide triphosphate hydrolases"/>
    <property type="match status" value="1"/>
</dbReference>
<dbReference type="GO" id="GO:0043139">
    <property type="term" value="F:5'-3' DNA helicase activity"/>
    <property type="evidence" value="ECO:0007669"/>
    <property type="project" value="UniProtKB-EC"/>
</dbReference>
<keyword evidence="1" id="KW-0539">Nucleus</keyword>
<dbReference type="Pfam" id="PF05970">
    <property type="entry name" value="PIF1"/>
    <property type="match status" value="1"/>
</dbReference>
<evidence type="ECO:0000313" key="6">
    <source>
        <dbReference type="Proteomes" id="UP000001593"/>
    </source>
</evidence>
<dbReference type="eggNOG" id="KOG0987">
    <property type="taxonomic scope" value="Eukaryota"/>
</dbReference>
<proteinExistence type="inferred from homology"/>
<dbReference type="PhylomeDB" id="A7RTT7"/>
<evidence type="ECO:0000256" key="1">
    <source>
        <dbReference type="ARBA" id="ARBA00023242"/>
    </source>
</evidence>
<dbReference type="Proteomes" id="UP000001593">
    <property type="component" value="Unassembled WGS sequence"/>
</dbReference>
<comment type="catalytic activity">
    <reaction evidence="2">
        <text>ATP + H2O = ADP + phosphate + H(+)</text>
        <dbReference type="Rhea" id="RHEA:13065"/>
        <dbReference type="ChEBI" id="CHEBI:15377"/>
        <dbReference type="ChEBI" id="CHEBI:15378"/>
        <dbReference type="ChEBI" id="CHEBI:30616"/>
        <dbReference type="ChEBI" id="CHEBI:43474"/>
        <dbReference type="ChEBI" id="CHEBI:456216"/>
        <dbReference type="EC" id="5.6.2.3"/>
    </reaction>
</comment>
<dbReference type="GO" id="GO:0016787">
    <property type="term" value="F:hydrolase activity"/>
    <property type="evidence" value="ECO:0007669"/>
    <property type="project" value="UniProtKB-KW"/>
</dbReference>
<dbReference type="InterPro" id="IPR010285">
    <property type="entry name" value="DNA_helicase_pif1-like_DEAD"/>
</dbReference>
<feature type="non-terminal residue" evidence="5">
    <location>
        <position position="229"/>
    </location>
</feature>
<evidence type="ECO:0000259" key="3">
    <source>
        <dbReference type="Pfam" id="PF05970"/>
    </source>
</evidence>
<evidence type="ECO:0000259" key="4">
    <source>
        <dbReference type="Pfam" id="PF25344"/>
    </source>
</evidence>
<dbReference type="HOGENOM" id="CLU_1212429_0_0_1"/>
<gene>
    <name evidence="5" type="ORF">NEMVEDRAFT_v1g240632</name>
</gene>
<comment type="similarity">
    <text evidence="2">Belongs to the helicase family.</text>
</comment>
<dbReference type="Pfam" id="PF25344">
    <property type="entry name" value="PH_LRR1"/>
    <property type="match status" value="1"/>
</dbReference>
<dbReference type="SUPFAM" id="SSF52540">
    <property type="entry name" value="P-loop containing nucleoside triphosphate hydrolases"/>
    <property type="match status" value="1"/>
</dbReference>
<evidence type="ECO:0000313" key="5">
    <source>
        <dbReference type="EMBL" id="EDO45143.1"/>
    </source>
</evidence>
<dbReference type="GO" id="GO:0005524">
    <property type="term" value="F:ATP binding"/>
    <property type="evidence" value="ECO:0007669"/>
    <property type="project" value="UniProtKB-KW"/>
</dbReference>
<comment type="cofactor">
    <cofactor evidence="2">
        <name>Mg(2+)</name>
        <dbReference type="ChEBI" id="CHEBI:18420"/>
    </cofactor>
</comment>
<sequence>MEVGELDCTVTVESLNARGIVTRRRTYKNVTVLVGRDEFRDIILRIIAKTSPLGKNYRLREITIHKRFVSEGKATIKLTTLGIQLLLANCPPAKLTAFLRCIVVKLAKKKEDGFASERTRMRSDLPKNFDTISPLVEKDFLKRTTPNKKRAFGEINGGNNGQTPKRCKREALNDVPRKKLNIASLQMKFTAEQSAVINAVRSGRNVFFTGSAGTGKSFLLRRLIGMLPP</sequence>
<keyword evidence="2" id="KW-0347">Helicase</keyword>
<dbReference type="EC" id="5.6.2.3" evidence="2"/>
<keyword evidence="6" id="KW-1185">Reference proteome</keyword>
<dbReference type="GO" id="GO:0006310">
    <property type="term" value="P:DNA recombination"/>
    <property type="evidence" value="ECO:0007669"/>
    <property type="project" value="UniProtKB-KW"/>
</dbReference>
<keyword evidence="2" id="KW-0378">Hydrolase</keyword>
<dbReference type="GO" id="GO:0006281">
    <property type="term" value="P:DNA repair"/>
    <property type="evidence" value="ECO:0007669"/>
    <property type="project" value="UniProtKB-KW"/>
</dbReference>
<dbReference type="GO" id="GO:0000723">
    <property type="term" value="P:telomere maintenance"/>
    <property type="evidence" value="ECO:0007669"/>
    <property type="project" value="InterPro"/>
</dbReference>
<evidence type="ECO:0000256" key="2">
    <source>
        <dbReference type="RuleBase" id="RU363044"/>
    </source>
</evidence>